<dbReference type="Proteomes" id="UP001479436">
    <property type="component" value="Unassembled WGS sequence"/>
</dbReference>
<evidence type="ECO:0000313" key="2">
    <source>
        <dbReference type="Proteomes" id="UP001479436"/>
    </source>
</evidence>
<gene>
    <name evidence="1" type="ORF">K7432_008473</name>
</gene>
<name>A0ABR2WRS3_9FUNG</name>
<sequence>ALRWQAIAVRHKEFEYIDDSNKLNCHRKIRKTEGKPGVLEVQTMSEISAGMREAGLEEMFLSALKLQK</sequence>
<keyword evidence="2" id="KW-1185">Reference proteome</keyword>
<accession>A0ABR2WRS3</accession>
<feature type="non-terminal residue" evidence="1">
    <location>
        <position position="1"/>
    </location>
</feature>
<organism evidence="1 2">
    <name type="scientific">Basidiobolus ranarum</name>
    <dbReference type="NCBI Taxonomy" id="34480"/>
    <lineage>
        <taxon>Eukaryota</taxon>
        <taxon>Fungi</taxon>
        <taxon>Fungi incertae sedis</taxon>
        <taxon>Zoopagomycota</taxon>
        <taxon>Entomophthoromycotina</taxon>
        <taxon>Basidiobolomycetes</taxon>
        <taxon>Basidiobolales</taxon>
        <taxon>Basidiobolaceae</taxon>
        <taxon>Basidiobolus</taxon>
    </lineage>
</organism>
<protein>
    <submittedName>
        <fullName evidence="1">Uncharacterized protein</fullName>
    </submittedName>
</protein>
<reference evidence="1 2" key="1">
    <citation type="submission" date="2023-04" db="EMBL/GenBank/DDBJ databases">
        <title>Genome of Basidiobolus ranarum AG-B5.</title>
        <authorList>
            <person name="Stajich J.E."/>
            <person name="Carter-House D."/>
            <person name="Gryganskyi A."/>
        </authorList>
    </citation>
    <scope>NUCLEOTIDE SEQUENCE [LARGE SCALE GENOMIC DNA]</scope>
    <source>
        <strain evidence="1 2">AG-B5</strain>
    </source>
</reference>
<evidence type="ECO:0000313" key="1">
    <source>
        <dbReference type="EMBL" id="KAK9764206.1"/>
    </source>
</evidence>
<comment type="caution">
    <text evidence="1">The sequence shown here is derived from an EMBL/GenBank/DDBJ whole genome shotgun (WGS) entry which is preliminary data.</text>
</comment>
<proteinExistence type="predicted"/>
<dbReference type="EMBL" id="JASJQH010000472">
    <property type="protein sequence ID" value="KAK9764206.1"/>
    <property type="molecule type" value="Genomic_DNA"/>
</dbReference>